<dbReference type="NCBIfam" id="TIGR03696">
    <property type="entry name" value="Rhs_assc_core"/>
    <property type="match status" value="1"/>
</dbReference>
<keyword evidence="1" id="KW-0677">Repeat</keyword>
<dbReference type="Proteomes" id="UP001614394">
    <property type="component" value="Unassembled WGS sequence"/>
</dbReference>
<dbReference type="PANTHER" id="PTHR32305:SF17">
    <property type="entry name" value="TRNA NUCLEASE WAPA"/>
    <property type="match status" value="1"/>
</dbReference>
<organism evidence="5 6">
    <name type="scientific">Streptomyces fildesensis</name>
    <dbReference type="NCBI Taxonomy" id="375757"/>
    <lineage>
        <taxon>Bacteria</taxon>
        <taxon>Bacillati</taxon>
        <taxon>Actinomycetota</taxon>
        <taxon>Actinomycetes</taxon>
        <taxon>Kitasatosporales</taxon>
        <taxon>Streptomycetaceae</taxon>
        <taxon>Streptomyces</taxon>
    </lineage>
</organism>
<feature type="region of interest" description="Disordered" evidence="3">
    <location>
        <begin position="786"/>
        <end position="812"/>
    </location>
</feature>
<evidence type="ECO:0000313" key="5">
    <source>
        <dbReference type="EMBL" id="MFI9102367.1"/>
    </source>
</evidence>
<keyword evidence="2" id="KW-0175">Coiled coil</keyword>
<dbReference type="InterPro" id="IPR036844">
    <property type="entry name" value="Hint_dom_sf"/>
</dbReference>
<keyword evidence="6" id="KW-1185">Reference proteome</keyword>
<protein>
    <submittedName>
        <fullName evidence="5">Polymorphic toxin-type HINT domain-containing protein</fullName>
    </submittedName>
</protein>
<dbReference type="InterPro" id="IPR031325">
    <property type="entry name" value="RHS_repeat"/>
</dbReference>
<dbReference type="SUPFAM" id="SSF51294">
    <property type="entry name" value="Hedgehog/intein (Hint) domain"/>
    <property type="match status" value="1"/>
</dbReference>
<dbReference type="Pfam" id="PF07591">
    <property type="entry name" value="PT-HINT"/>
    <property type="match status" value="1"/>
</dbReference>
<dbReference type="InterPro" id="IPR022385">
    <property type="entry name" value="Rhs_assc_core"/>
</dbReference>
<reference evidence="5 6" key="1">
    <citation type="submission" date="2024-10" db="EMBL/GenBank/DDBJ databases">
        <title>The Natural Products Discovery Center: Release of the First 8490 Sequenced Strains for Exploring Actinobacteria Biosynthetic Diversity.</title>
        <authorList>
            <person name="Kalkreuter E."/>
            <person name="Kautsar S.A."/>
            <person name="Yang D."/>
            <person name="Bader C.D."/>
            <person name="Teijaro C.N."/>
            <person name="Fluegel L."/>
            <person name="Davis C.M."/>
            <person name="Simpson J.R."/>
            <person name="Lauterbach L."/>
            <person name="Steele A.D."/>
            <person name="Gui C."/>
            <person name="Meng S."/>
            <person name="Li G."/>
            <person name="Viehrig K."/>
            <person name="Ye F."/>
            <person name="Su P."/>
            <person name="Kiefer A.F."/>
            <person name="Nichols A."/>
            <person name="Cepeda A.J."/>
            <person name="Yan W."/>
            <person name="Fan B."/>
            <person name="Jiang Y."/>
            <person name="Adhikari A."/>
            <person name="Zheng C.-J."/>
            <person name="Schuster L."/>
            <person name="Cowan T.M."/>
            <person name="Smanski M.J."/>
            <person name="Chevrette M.G."/>
            <person name="De Carvalho L.P.S."/>
            <person name="Shen B."/>
        </authorList>
    </citation>
    <scope>NUCLEOTIDE SEQUENCE [LARGE SCALE GENOMIC DNA]</scope>
    <source>
        <strain evidence="5 6">NPDC053399</strain>
    </source>
</reference>
<dbReference type="Pfam" id="PF25023">
    <property type="entry name" value="TEN_YD-shell"/>
    <property type="match status" value="1"/>
</dbReference>
<comment type="caution">
    <text evidence="5">The sequence shown here is derived from an EMBL/GenBank/DDBJ whole genome shotgun (WGS) entry which is preliminary data.</text>
</comment>
<dbReference type="Gene3D" id="2.180.10.10">
    <property type="entry name" value="RHS repeat-associated core"/>
    <property type="match status" value="2"/>
</dbReference>
<evidence type="ECO:0000256" key="2">
    <source>
        <dbReference type="SAM" id="Coils"/>
    </source>
</evidence>
<feature type="domain" description="Hint" evidence="4">
    <location>
        <begin position="1925"/>
        <end position="2027"/>
    </location>
</feature>
<accession>A0ABW8C7G7</accession>
<dbReference type="RefSeq" id="WP_399649985.1">
    <property type="nucleotide sequence ID" value="NZ_JBITYG010000005.1"/>
</dbReference>
<dbReference type="Pfam" id="PF05593">
    <property type="entry name" value="RHS_repeat"/>
    <property type="match status" value="2"/>
</dbReference>
<proteinExistence type="predicted"/>
<dbReference type="PANTHER" id="PTHR32305">
    <property type="match status" value="1"/>
</dbReference>
<dbReference type="SMART" id="SM00306">
    <property type="entry name" value="HintN"/>
    <property type="match status" value="1"/>
</dbReference>
<evidence type="ECO:0000313" key="6">
    <source>
        <dbReference type="Proteomes" id="UP001614394"/>
    </source>
</evidence>
<dbReference type="InterPro" id="IPR056823">
    <property type="entry name" value="TEN-like_YD-shell"/>
</dbReference>
<feature type="compositionally biased region" description="Low complexity" evidence="3">
    <location>
        <begin position="1552"/>
        <end position="1563"/>
    </location>
</feature>
<dbReference type="Gene3D" id="2.170.16.10">
    <property type="entry name" value="Hedgehog/Intein (Hint) domain"/>
    <property type="match status" value="1"/>
</dbReference>
<feature type="region of interest" description="Disordered" evidence="3">
    <location>
        <begin position="2153"/>
        <end position="2174"/>
    </location>
</feature>
<dbReference type="InterPro" id="IPR006530">
    <property type="entry name" value="YD"/>
</dbReference>
<evidence type="ECO:0000256" key="1">
    <source>
        <dbReference type="ARBA" id="ARBA00022737"/>
    </source>
</evidence>
<name>A0ABW8C7G7_9ACTN</name>
<feature type="compositionally biased region" description="Polar residues" evidence="3">
    <location>
        <begin position="786"/>
        <end position="797"/>
    </location>
</feature>
<evidence type="ECO:0000256" key="3">
    <source>
        <dbReference type="SAM" id="MobiDB-lite"/>
    </source>
</evidence>
<feature type="region of interest" description="Disordered" evidence="3">
    <location>
        <begin position="1517"/>
        <end position="1565"/>
    </location>
</feature>
<feature type="coiled-coil region" evidence="2">
    <location>
        <begin position="1886"/>
        <end position="1913"/>
    </location>
</feature>
<dbReference type="NCBIfam" id="TIGR01643">
    <property type="entry name" value="YD_repeat_2x"/>
    <property type="match status" value="2"/>
</dbReference>
<gene>
    <name evidence="5" type="ORF">ACIGXA_17760</name>
</gene>
<dbReference type="CDD" id="cd00081">
    <property type="entry name" value="Hint"/>
    <property type="match status" value="1"/>
</dbReference>
<dbReference type="InterPro" id="IPR030934">
    <property type="entry name" value="Intein_C"/>
</dbReference>
<evidence type="ECO:0000259" key="4">
    <source>
        <dbReference type="SMART" id="SM00306"/>
    </source>
</evidence>
<dbReference type="EMBL" id="JBITYG010000005">
    <property type="protein sequence ID" value="MFI9102367.1"/>
    <property type="molecule type" value="Genomic_DNA"/>
</dbReference>
<dbReference type="InterPro" id="IPR050708">
    <property type="entry name" value="T6SS_VgrG/RHS"/>
</dbReference>
<dbReference type="PROSITE" id="PS50818">
    <property type="entry name" value="INTEIN_C_TER"/>
    <property type="match status" value="1"/>
</dbReference>
<dbReference type="InterPro" id="IPR003587">
    <property type="entry name" value="Hint_dom_N"/>
</dbReference>
<feature type="compositionally biased region" description="Polar residues" evidence="3">
    <location>
        <begin position="2154"/>
        <end position="2165"/>
    </location>
</feature>
<sequence length="2187" mass="232948">MRPVAAKGLVAAKQPAHVKVTSLSRQTAQQWGSAALLTVERGDAVPDAAPVQLSLDYSKFTEAAGGGYGSRLRLIQLPACAATKAPGRDCPATPTVIASTNDTAALTVSATVAAAPTTMAANTRTAKAAPAVYALAAGSSSSKGDYKATSLSPSASWSVANSSGGFSWNYPLRVVPTPGGLTPTVGLGYSSQSADGRTSATNNQGSWVGEGFGYEPGYVERSYKPCADDGHAASGEQCWAFDNATVMLDGSSSELIKDDKTGKWHFASESGSKIEQLSNADTVTGNGDNDGEHWKITTTDGTEYYFGLNRLPGWSSGKEETASTWTAPVFGDDSGEPCYNATFANAHCDQAWRWNLDFVKDTHGNAMSYFYAKEANAYALNGKTDVNGTSYTRGGYLKHIDYGQRADAAYAKAPARVVFGTKERCLPTDTFDCAAAKFTTANAANWPDTPVDQSCTVGTKCTLSQASPTFWTTKRLTGITTQMSTGPAADAYGDVDAWSFTHTFTDNGDATKTLWLAKIDHEGKAGGSEKLPSLELGGVHLKNRVDSDTDNTDAIHRFRLATVVSETGSQLDVTYAPTECTAAALPKPGESTKRCYPVVWAPPGTIEPKTDWFHKYVVQEVRETDRTGGGDDLVTHYDYEGNAGWRHAEPNGIIDEKFLTWGQWQGYGKVTVTSGNGQTPATRLNYTYLQGLDGDKLPGGGTRSEKVKDSTGTEYTGDKEYTGFEIEAQTYDNATGGKVIAKTISEPWKYDTATQTRTWGTNKATLVRTGVSRGYTQKSDNSWQATKSTSTYDTSVPNGRLQYTEDLGDSDPKVTADDRCTRLWYADDPAKNIYELASRSEAVSVTCAATPDRKTQVLADERTTYDGQSNAVKTERLTAHNGTTATYQVTGVTGYDKFGRPISQTDAGDATTTTGYTDLNGLITQAKNTNALGHVTTTDYAQAWGVSVGQTDPNGKRTDLAYDALGRLTSVWLADRAKTSTPSIKYTYNVRRDKPTAIKTEKIDNAGNYGVEYQLYDSLLRPRQKQTEGPGGTRMVGDVFYNGIGKPKKTNDTYNAAGTPSDELLLVANGAVGAQSLAEYDGLGRTTADIFQVAGVEQWRTTTTYDGERTHVDPPTGQMPTTSIADAQGRTTELRHYHSDAPLPGSPGAQYDSTKYTYTPSGQPDTVTDAQNHTWSFQYDQLGRQIKTVDPDAGTSTTAYDGLDRPIVSTDARGKKTSTVYDKLGRTLTTWNGDPTTGTKLTEDRYDKAGRLGQAWASLRYTSATEYFATVVQGTDAFYRPLRTDYIVPAAQGALKGTYSFTTSYNRDGTVQGEGLPAAGALPSEAIAYAYDELQRPSTMTSASTYVTQTLYTPTSQLKGLTLSTGGSGKAVQQTFAYEKGTDRLTSSKVDISGVTGAVKASQYAYDQAGNVLSISDTAGASPDVQCFAYDSGQRLAEAWTPAATAATATGSGTVGGQVGADTPASTPSACAAAPGTSALGGPAAYWKSYTTDSIGNRTKDVDHDTSLDAAKDVSRTYTYGENGDGPHALTTLTEKKPTGESKSTYGYDDAGNTTTRTTGGNTQSLQWNDQGELNKTVEADGTETSYLYDADGGRVLRRDASATTVYLPGMELRLPTGGNTVEATRYYSFAGESIAVRQNNGDLSFLASDHQGTSSLAINSATGVVSQRRFDPYGANRGTPAGAWPGEKGFVGGTRDAQSGLTHLGAREYDADIGKFMSVDPVIDYTQPEQMNAYSYSHNSPVTYSDPTGLSCAGIFATNPCSDPCAGTVGVCAPAKDAESKAQQDVDVAQANLSNKKHQVKQAAKILINIVKELIGIDAALDCFSSGDLGACGETLLNVAGSFAGGIAGKILAKYGTPWKWAKGIKLAKKVVGLVGDLISGIRDIGKASKTLDRAKDALKIAREKAKVAVAKGKELLSKEPECTHSFLPGTLVLLSDGTAKPIEQVALGDKVTTTDPDTGESTTREVVGTITTEDDKHFVDLTVKTKTTDAAAIVATTTHPFWVESEAKWMNAGDLKPGMTLHTPKGDRVTVEGVRHFDKRQRTHDLTVTGIHTYYVLAGATPVLVHNCNLGGYADSVRNEPGGKFASEYTSPSGAKYYGRNKHGEMVEGPLARATERTGHHGGCAEVHCLIQAQDMEGAEAIRGGTMRTVRTRNNSMPTSNTDGHGEPARPCGRCGRLLEDLGIN</sequence>